<dbReference type="Proteomes" id="UP001151760">
    <property type="component" value="Unassembled WGS sequence"/>
</dbReference>
<reference evidence="2" key="1">
    <citation type="journal article" date="2022" name="Int. J. Mol. Sci.">
        <title>Draft Genome of Tanacetum Coccineum: Genomic Comparison of Closely Related Tanacetum-Family Plants.</title>
        <authorList>
            <person name="Yamashiro T."/>
            <person name="Shiraishi A."/>
            <person name="Nakayama K."/>
            <person name="Satake H."/>
        </authorList>
    </citation>
    <scope>NUCLEOTIDE SEQUENCE</scope>
</reference>
<name>A0ABQ5E8A3_9ASTR</name>
<proteinExistence type="predicted"/>
<sequence>MDHFTSESSSSHSSSNHSSSGHSILGHSLSGHTPPDTTDVDSSTPPRFVHPSLARTPWCSEAYLRWKSAPLSTMYPPTTSESSAGDSSFESSARPSRKRCSSLATTVILSIHATRALVPSCADLLLPRNRFRDSILLEDSVEEDSDMDGLEDIEADAMAVEVAVDRDVEAGIDAGIDMEVNVGIAVEDEVEDEVESSDRGTMEAGVDVVAGIDIPDVMLMPDV</sequence>
<keyword evidence="3" id="KW-1185">Reference proteome</keyword>
<feature type="region of interest" description="Disordered" evidence="1">
    <location>
        <begin position="76"/>
        <end position="96"/>
    </location>
</feature>
<evidence type="ECO:0000256" key="1">
    <source>
        <dbReference type="SAM" id="MobiDB-lite"/>
    </source>
</evidence>
<dbReference type="EMBL" id="BQNB010016039">
    <property type="protein sequence ID" value="GJT47104.1"/>
    <property type="molecule type" value="Genomic_DNA"/>
</dbReference>
<organism evidence="2 3">
    <name type="scientific">Tanacetum coccineum</name>
    <dbReference type="NCBI Taxonomy" id="301880"/>
    <lineage>
        <taxon>Eukaryota</taxon>
        <taxon>Viridiplantae</taxon>
        <taxon>Streptophyta</taxon>
        <taxon>Embryophyta</taxon>
        <taxon>Tracheophyta</taxon>
        <taxon>Spermatophyta</taxon>
        <taxon>Magnoliopsida</taxon>
        <taxon>eudicotyledons</taxon>
        <taxon>Gunneridae</taxon>
        <taxon>Pentapetalae</taxon>
        <taxon>asterids</taxon>
        <taxon>campanulids</taxon>
        <taxon>Asterales</taxon>
        <taxon>Asteraceae</taxon>
        <taxon>Asteroideae</taxon>
        <taxon>Anthemideae</taxon>
        <taxon>Anthemidinae</taxon>
        <taxon>Tanacetum</taxon>
    </lineage>
</organism>
<protein>
    <submittedName>
        <fullName evidence="2">Uncharacterized protein</fullName>
    </submittedName>
</protein>
<feature type="region of interest" description="Disordered" evidence="1">
    <location>
        <begin position="1"/>
        <end position="51"/>
    </location>
</feature>
<feature type="compositionally biased region" description="Low complexity" evidence="1">
    <location>
        <begin position="80"/>
        <end position="93"/>
    </location>
</feature>
<evidence type="ECO:0000313" key="3">
    <source>
        <dbReference type="Proteomes" id="UP001151760"/>
    </source>
</evidence>
<accession>A0ABQ5E8A3</accession>
<reference evidence="2" key="2">
    <citation type="submission" date="2022-01" db="EMBL/GenBank/DDBJ databases">
        <authorList>
            <person name="Yamashiro T."/>
            <person name="Shiraishi A."/>
            <person name="Satake H."/>
            <person name="Nakayama K."/>
        </authorList>
    </citation>
    <scope>NUCLEOTIDE SEQUENCE</scope>
</reference>
<feature type="compositionally biased region" description="Low complexity" evidence="1">
    <location>
        <begin position="1"/>
        <end position="46"/>
    </location>
</feature>
<feature type="non-terminal residue" evidence="2">
    <location>
        <position position="223"/>
    </location>
</feature>
<gene>
    <name evidence="2" type="ORF">Tco_0955819</name>
</gene>
<comment type="caution">
    <text evidence="2">The sequence shown here is derived from an EMBL/GenBank/DDBJ whole genome shotgun (WGS) entry which is preliminary data.</text>
</comment>
<evidence type="ECO:0000313" key="2">
    <source>
        <dbReference type="EMBL" id="GJT47104.1"/>
    </source>
</evidence>